<accession>A0A974CKN3</accession>
<organism evidence="2 3">
    <name type="scientific">Xenopus laevis</name>
    <name type="common">African clawed frog</name>
    <dbReference type="NCBI Taxonomy" id="8355"/>
    <lineage>
        <taxon>Eukaryota</taxon>
        <taxon>Metazoa</taxon>
        <taxon>Chordata</taxon>
        <taxon>Craniata</taxon>
        <taxon>Vertebrata</taxon>
        <taxon>Euteleostomi</taxon>
        <taxon>Amphibia</taxon>
        <taxon>Batrachia</taxon>
        <taxon>Anura</taxon>
        <taxon>Pipoidea</taxon>
        <taxon>Pipidae</taxon>
        <taxon>Xenopodinae</taxon>
        <taxon>Xenopus</taxon>
        <taxon>Xenopus</taxon>
    </lineage>
</organism>
<dbReference type="Proteomes" id="UP000694892">
    <property type="component" value="Chromosome 6S"/>
</dbReference>
<protein>
    <submittedName>
        <fullName evidence="2">Uncharacterized protein</fullName>
    </submittedName>
</protein>
<sequence>MPLARHNCAHLTELAVPAAESSQLVTIKDRKIENGISSPTQSMSPSTQRCAQGRESGQQQQQHVQPPQHPIQQGPLLPPPRRAELLQGVLLQPLTSLCRSANGDRQLSRLFSHSGGSV</sequence>
<feature type="compositionally biased region" description="Low complexity" evidence="1">
    <location>
        <begin position="37"/>
        <end position="48"/>
    </location>
</feature>
<reference evidence="3" key="1">
    <citation type="journal article" date="2016" name="Nature">
        <title>Genome evolution in the allotetraploid frog Xenopus laevis.</title>
        <authorList>
            <person name="Session A.M."/>
            <person name="Uno Y."/>
            <person name="Kwon T."/>
            <person name="Chapman J.A."/>
            <person name="Toyoda A."/>
            <person name="Takahashi S."/>
            <person name="Fukui A."/>
            <person name="Hikosaka A."/>
            <person name="Suzuki A."/>
            <person name="Kondo M."/>
            <person name="van Heeringen S.J."/>
            <person name="Quigley I."/>
            <person name="Heinz S."/>
            <person name="Ogino H."/>
            <person name="Ochi H."/>
            <person name="Hellsten U."/>
            <person name="Lyons J.B."/>
            <person name="Simakov O."/>
            <person name="Putnam N."/>
            <person name="Stites J."/>
            <person name="Kuroki Y."/>
            <person name="Tanaka T."/>
            <person name="Michiue T."/>
            <person name="Watanabe M."/>
            <person name="Bogdanovic O."/>
            <person name="Lister R."/>
            <person name="Georgiou G."/>
            <person name="Paranjpe S.S."/>
            <person name="van Kruijsbergen I."/>
            <person name="Shu S."/>
            <person name="Carlson J."/>
            <person name="Kinoshita T."/>
            <person name="Ohta Y."/>
            <person name="Mawaribuchi S."/>
            <person name="Jenkins J."/>
            <person name="Grimwood J."/>
            <person name="Schmutz J."/>
            <person name="Mitros T."/>
            <person name="Mozaffari S.V."/>
            <person name="Suzuki Y."/>
            <person name="Haramoto Y."/>
            <person name="Yamamoto T.S."/>
            <person name="Takagi C."/>
            <person name="Heald R."/>
            <person name="Miller K."/>
            <person name="Haudenschild C."/>
            <person name="Kitzman J."/>
            <person name="Nakayama T."/>
            <person name="Izutsu Y."/>
            <person name="Robert J."/>
            <person name="Fortriede J."/>
            <person name="Burns K."/>
            <person name="Lotay V."/>
            <person name="Karimi K."/>
            <person name="Yasuoka Y."/>
            <person name="Dichmann D.S."/>
            <person name="Flajnik M.F."/>
            <person name="Houston D.W."/>
            <person name="Shendure J."/>
            <person name="DuPasquier L."/>
            <person name="Vize P.D."/>
            <person name="Zorn A.M."/>
            <person name="Ito M."/>
            <person name="Marcotte E.M."/>
            <person name="Wallingford J.B."/>
            <person name="Ito Y."/>
            <person name="Asashima M."/>
            <person name="Ueno N."/>
            <person name="Matsuda Y."/>
            <person name="Veenstra G.J."/>
            <person name="Fujiyama A."/>
            <person name="Harland R.M."/>
            <person name="Taira M."/>
            <person name="Rokhsar D.S."/>
        </authorList>
    </citation>
    <scope>NUCLEOTIDE SEQUENCE [LARGE SCALE GENOMIC DNA]</scope>
    <source>
        <strain evidence="3">J</strain>
    </source>
</reference>
<name>A0A974CKN3_XENLA</name>
<evidence type="ECO:0000313" key="3">
    <source>
        <dbReference type="Proteomes" id="UP000694892"/>
    </source>
</evidence>
<dbReference type="EMBL" id="CM004477">
    <property type="protein sequence ID" value="OCT74391.1"/>
    <property type="molecule type" value="Genomic_DNA"/>
</dbReference>
<feature type="compositionally biased region" description="Low complexity" evidence="1">
    <location>
        <begin position="57"/>
        <end position="75"/>
    </location>
</feature>
<evidence type="ECO:0000313" key="2">
    <source>
        <dbReference type="EMBL" id="OCT74391.1"/>
    </source>
</evidence>
<evidence type="ECO:0000256" key="1">
    <source>
        <dbReference type="SAM" id="MobiDB-lite"/>
    </source>
</evidence>
<gene>
    <name evidence="2" type="ORF">XELAEV_18033366mg</name>
</gene>
<feature type="region of interest" description="Disordered" evidence="1">
    <location>
        <begin position="30"/>
        <end position="83"/>
    </location>
</feature>
<proteinExistence type="predicted"/>
<dbReference type="AlphaFoldDB" id="A0A974CKN3"/>